<protein>
    <submittedName>
        <fullName evidence="2">2-keto-3-deoxy-galactonokinase</fullName>
    </submittedName>
</protein>
<dbReference type="GO" id="GO:0034194">
    <property type="term" value="P:D-galactonate catabolic process"/>
    <property type="evidence" value="ECO:0007669"/>
    <property type="project" value="InterPro"/>
</dbReference>
<organism evidence="2 4">
    <name type="scientific">Thalassovita autumnalis</name>
    <dbReference type="NCBI Taxonomy" id="2072972"/>
    <lineage>
        <taxon>Bacteria</taxon>
        <taxon>Pseudomonadati</taxon>
        <taxon>Pseudomonadota</taxon>
        <taxon>Alphaproteobacteria</taxon>
        <taxon>Rhodobacterales</taxon>
        <taxon>Roseobacteraceae</taxon>
        <taxon>Thalassovita</taxon>
    </lineage>
</organism>
<dbReference type="InterPro" id="IPR007729">
    <property type="entry name" value="DGOK"/>
</dbReference>
<dbReference type="OrthoDB" id="256574at2"/>
<dbReference type="EMBL" id="CYSC01000041">
    <property type="protein sequence ID" value="CUH73625.1"/>
    <property type="molecule type" value="Genomic_DNA"/>
</dbReference>
<dbReference type="Proteomes" id="UP000051887">
    <property type="component" value="Unassembled WGS sequence"/>
</dbReference>
<evidence type="ECO:0000313" key="4">
    <source>
        <dbReference type="Proteomes" id="UP000051887"/>
    </source>
</evidence>
<keyword evidence="2" id="KW-0808">Transferase</keyword>
<evidence type="ECO:0000313" key="3">
    <source>
        <dbReference type="Proteomes" id="UP000051086"/>
    </source>
</evidence>
<dbReference type="EMBL" id="CYSB01000038">
    <property type="protein sequence ID" value="CUH69172.1"/>
    <property type="molecule type" value="Genomic_DNA"/>
</dbReference>
<gene>
    <name evidence="1" type="ORF">TL5118_03131</name>
    <name evidence="2" type="ORF">TL5120_03437</name>
</gene>
<dbReference type="GO" id="GO:0008671">
    <property type="term" value="F:2-dehydro-3-deoxygalactonokinase activity"/>
    <property type="evidence" value="ECO:0007669"/>
    <property type="project" value="InterPro"/>
</dbReference>
<dbReference type="Gene3D" id="3.30.420.300">
    <property type="entry name" value="2-keto-3-deoxy-galactonokinase, substrate binding domain"/>
    <property type="match status" value="1"/>
</dbReference>
<dbReference type="InterPro" id="IPR042257">
    <property type="entry name" value="DGOK_C"/>
</dbReference>
<evidence type="ECO:0000313" key="1">
    <source>
        <dbReference type="EMBL" id="CUH69172.1"/>
    </source>
</evidence>
<name>A0A0P1FMF0_9RHOB</name>
<sequence>MPAEWVAVDWGTSHLRAWVMQGDQPVQALQSDQGMGRLSPAEFEPALLALIDPYLDPEQRTMVLCCGMVGAAQGWQDAGYRAVPCPPVVAGQAISVAASDTRLDVRILPGVKQAEPADVMRGEETQISGFLADQPEFSGVLCLPGTHSKWVQIADGQVTRFTSFMTGEVFALLAGHSVLRHSVGTADDWDEAQFLAAVGESLKQPEALLGDLFAVRAGMLLHGAGAGQGRAHLSGRLLGQELAGAAAYWREQEVVLIGAMALCQHYQLALAEAGATVRRVVGDALVLAGLTRARHDLTTFIKEG</sequence>
<evidence type="ECO:0000313" key="2">
    <source>
        <dbReference type="EMBL" id="CUH73625.1"/>
    </source>
</evidence>
<keyword evidence="3" id="KW-1185">Reference proteome</keyword>
<dbReference type="AlphaFoldDB" id="A0A0P1FMF0"/>
<dbReference type="Gene3D" id="3.30.420.310">
    <property type="entry name" value="2-keto-3-deoxy-galactonokinase, C-terminal domain"/>
    <property type="match status" value="1"/>
</dbReference>
<proteinExistence type="predicted"/>
<dbReference type="InterPro" id="IPR042258">
    <property type="entry name" value="DGOK_N"/>
</dbReference>
<reference evidence="1 3" key="1">
    <citation type="submission" date="2015-09" db="EMBL/GenBank/DDBJ databases">
        <authorList>
            <person name="Rodrigo-Torres L."/>
            <person name="Arahal D.R."/>
        </authorList>
    </citation>
    <scope>NUCLEOTIDE SEQUENCE [LARGE SCALE GENOMIC DNA]</scope>
    <source>
        <strain evidence="1 3">CECT 5118</strain>
    </source>
</reference>
<reference evidence="2 4" key="2">
    <citation type="submission" date="2015-09" db="EMBL/GenBank/DDBJ databases">
        <authorList>
            <consortium name="Swine Surveillance"/>
        </authorList>
    </citation>
    <scope>NUCLEOTIDE SEQUENCE [LARGE SCALE GENOMIC DNA]</scope>
    <source>
        <strain evidence="2 4">5120</strain>
    </source>
</reference>
<keyword evidence="2" id="KW-0418">Kinase</keyword>
<dbReference type="Pfam" id="PF05035">
    <property type="entry name" value="DGOK"/>
    <property type="match status" value="1"/>
</dbReference>
<dbReference type="Proteomes" id="UP000051086">
    <property type="component" value="Unassembled WGS sequence"/>
</dbReference>
<accession>A0A0P1FMF0</accession>